<name>A0A1Z3M1Z3_BREDI</name>
<gene>
    <name evidence="2" type="ORF">CD943_04805</name>
</gene>
<protein>
    <recommendedName>
        <fullName evidence="4">DNA-binding protein</fullName>
    </recommendedName>
</protein>
<proteinExistence type="predicted"/>
<organism evidence="2 3">
    <name type="scientific">Brevundimonas diminuta</name>
    <name type="common">Pseudomonas diminuta</name>
    <dbReference type="NCBI Taxonomy" id="293"/>
    <lineage>
        <taxon>Bacteria</taxon>
        <taxon>Pseudomonadati</taxon>
        <taxon>Pseudomonadota</taxon>
        <taxon>Alphaproteobacteria</taxon>
        <taxon>Caulobacterales</taxon>
        <taxon>Caulobacteraceae</taxon>
        <taxon>Brevundimonas</taxon>
    </lineage>
</organism>
<dbReference type="EMBL" id="CP021995">
    <property type="protein sequence ID" value="ASD28438.1"/>
    <property type="molecule type" value="Genomic_DNA"/>
</dbReference>
<evidence type="ECO:0000256" key="1">
    <source>
        <dbReference type="SAM" id="MobiDB-lite"/>
    </source>
</evidence>
<reference evidence="2 3" key="1">
    <citation type="submission" date="2017-06" db="EMBL/GenBank/DDBJ databases">
        <title>Biodegradation of gentamicin by bacterial consortia AMQD4 in synthetic medium and raw gentamicin sewage.</title>
        <authorList>
            <person name="Chang H."/>
            <person name="Feng Y."/>
            <person name="Li Z."/>
            <person name="Xue J."/>
            <person name="Cheng D."/>
        </authorList>
    </citation>
    <scope>NUCLEOTIDE SEQUENCE [LARGE SCALE GENOMIC DNA]</scope>
    <source>
        <strain evidence="2 3">BZC3</strain>
    </source>
</reference>
<dbReference type="AlphaFoldDB" id="A0A1Z3M1Z3"/>
<evidence type="ECO:0008006" key="4">
    <source>
        <dbReference type="Google" id="ProtNLM"/>
    </source>
</evidence>
<dbReference type="Proteomes" id="UP000197024">
    <property type="component" value="Chromosome"/>
</dbReference>
<reference evidence="2 3" key="2">
    <citation type="submission" date="2017-06" db="EMBL/GenBank/DDBJ databases">
        <authorList>
            <person name="Kim H.J."/>
            <person name="Triplett B.A."/>
        </authorList>
    </citation>
    <scope>NUCLEOTIDE SEQUENCE [LARGE SCALE GENOMIC DNA]</scope>
    <source>
        <strain evidence="2 3">BZC3</strain>
    </source>
</reference>
<sequence length="81" mass="9076">MTRAEASVFLEGKGIRMKPTTLARAYSTGSGGPPCRHIRNKPYYPLDLLETWAEAQITAPAASSSERQRLRREARRREATS</sequence>
<evidence type="ECO:0000313" key="3">
    <source>
        <dbReference type="Proteomes" id="UP000197024"/>
    </source>
</evidence>
<evidence type="ECO:0000313" key="2">
    <source>
        <dbReference type="EMBL" id="ASD28438.1"/>
    </source>
</evidence>
<feature type="region of interest" description="Disordered" evidence="1">
    <location>
        <begin position="59"/>
        <end position="81"/>
    </location>
</feature>
<accession>A0A1Z3M1Z3</accession>